<evidence type="ECO:0000256" key="3">
    <source>
        <dbReference type="ARBA" id="ARBA00022448"/>
    </source>
</evidence>
<proteinExistence type="inferred from homology"/>
<keyword evidence="6 8" id="KW-1133">Transmembrane helix</keyword>
<gene>
    <name evidence="9" type="ORF">Thpro_021461</name>
</gene>
<evidence type="ECO:0000313" key="10">
    <source>
        <dbReference type="Proteomes" id="UP000029273"/>
    </source>
</evidence>
<feature type="transmembrane region" description="Helical" evidence="8">
    <location>
        <begin position="137"/>
        <end position="161"/>
    </location>
</feature>
<feature type="transmembrane region" description="Helical" evidence="8">
    <location>
        <begin position="200"/>
        <end position="223"/>
    </location>
</feature>
<evidence type="ECO:0000256" key="7">
    <source>
        <dbReference type="ARBA" id="ARBA00023136"/>
    </source>
</evidence>
<feature type="transmembrane region" description="Helical" evidence="8">
    <location>
        <begin position="34"/>
        <end position="57"/>
    </location>
</feature>
<keyword evidence="4 8" id="KW-1003">Cell membrane</keyword>
<dbReference type="OrthoDB" id="9795324at2"/>
<evidence type="ECO:0000256" key="2">
    <source>
        <dbReference type="ARBA" id="ARBA00009142"/>
    </source>
</evidence>
<comment type="caution">
    <text evidence="9">The sequence shown here is derived from an EMBL/GenBank/DDBJ whole genome shotgun (WGS) entry which is preliminary data.</text>
</comment>
<dbReference type="InterPro" id="IPR052017">
    <property type="entry name" value="TSUP"/>
</dbReference>
<evidence type="ECO:0000256" key="5">
    <source>
        <dbReference type="ARBA" id="ARBA00022692"/>
    </source>
</evidence>
<dbReference type="Proteomes" id="UP000029273">
    <property type="component" value="Unassembled WGS sequence"/>
</dbReference>
<dbReference type="RefSeq" id="WP_038089064.1">
    <property type="nucleotide sequence ID" value="NZ_JQSG02000003.1"/>
</dbReference>
<evidence type="ECO:0000256" key="4">
    <source>
        <dbReference type="ARBA" id="ARBA00022475"/>
    </source>
</evidence>
<keyword evidence="10" id="KW-1185">Reference proteome</keyword>
<evidence type="ECO:0000256" key="1">
    <source>
        <dbReference type="ARBA" id="ARBA00004651"/>
    </source>
</evidence>
<dbReference type="GO" id="GO:0005886">
    <property type="term" value="C:plasma membrane"/>
    <property type="evidence" value="ECO:0007669"/>
    <property type="project" value="UniProtKB-SubCell"/>
</dbReference>
<dbReference type="PANTHER" id="PTHR30269">
    <property type="entry name" value="TRANSMEMBRANE PROTEIN YFCA"/>
    <property type="match status" value="1"/>
</dbReference>
<keyword evidence="7 8" id="KW-0472">Membrane</keyword>
<organism evidence="9 10">
    <name type="scientific">Acidihalobacter prosperus</name>
    <dbReference type="NCBI Taxonomy" id="160660"/>
    <lineage>
        <taxon>Bacteria</taxon>
        <taxon>Pseudomonadati</taxon>
        <taxon>Pseudomonadota</taxon>
        <taxon>Gammaproteobacteria</taxon>
        <taxon>Chromatiales</taxon>
        <taxon>Ectothiorhodospiraceae</taxon>
        <taxon>Acidihalobacter</taxon>
    </lineage>
</organism>
<evidence type="ECO:0000256" key="6">
    <source>
        <dbReference type="ARBA" id="ARBA00022989"/>
    </source>
</evidence>
<keyword evidence="5 8" id="KW-0812">Transmembrane</keyword>
<dbReference type="InterPro" id="IPR002781">
    <property type="entry name" value="TM_pro_TauE-like"/>
</dbReference>
<evidence type="ECO:0000313" key="9">
    <source>
        <dbReference type="EMBL" id="OBS09133.1"/>
    </source>
</evidence>
<evidence type="ECO:0000256" key="8">
    <source>
        <dbReference type="RuleBase" id="RU363041"/>
    </source>
</evidence>
<feature type="transmembrane region" description="Helical" evidence="8">
    <location>
        <begin position="78"/>
        <end position="97"/>
    </location>
</feature>
<protein>
    <recommendedName>
        <fullName evidence="8">Probable membrane transporter protein</fullName>
    </recommendedName>
</protein>
<comment type="subcellular location">
    <subcellularLocation>
        <location evidence="1 8">Cell membrane</location>
        <topology evidence="1 8">Multi-pass membrane protein</topology>
    </subcellularLocation>
</comment>
<feature type="transmembrane region" description="Helical" evidence="8">
    <location>
        <begin position="173"/>
        <end position="193"/>
    </location>
</feature>
<keyword evidence="3" id="KW-0813">Transport</keyword>
<sequence length="248" mass="26084">MTAPLIPATATLLELELISLLAGLIKGLTGFGSALVMAPFFSLLLGPHISIALIILIHTFTSQQGASAWRGQIRWPPVLGLATLAVVFDILGTHVMAEAEADPDTLRRATGALVILLAALHTRGIRWRHNGGAVPTLLAGAICGTFMSMAGLGGPPAVYYFDGLVGNSTRLRAHLLAFFMILFIAITAALAMQGLLTLELCLLALLLVPAFYLGACLGELGFHRLHVDHFKYLIGALLAGSGLIALCA</sequence>
<dbReference type="EMBL" id="JQSG02000003">
    <property type="protein sequence ID" value="OBS09133.1"/>
    <property type="molecule type" value="Genomic_DNA"/>
</dbReference>
<accession>A0A1A6C3J5</accession>
<feature type="transmembrane region" description="Helical" evidence="8">
    <location>
        <begin position="229"/>
        <end position="247"/>
    </location>
</feature>
<comment type="similarity">
    <text evidence="2 8">Belongs to the 4-toluene sulfonate uptake permease (TSUP) (TC 2.A.102) family.</text>
</comment>
<reference evidence="9 10" key="1">
    <citation type="journal article" date="2014" name="Genome Announc.">
        <title>Draft Genome Sequence of the Iron-Oxidizing, Acidophilic, and Halotolerant 'Thiobacillus prosperus' Type Strain DSM 5130.</title>
        <authorList>
            <person name="Ossandon F.J."/>
            <person name="Cardenas J.P."/>
            <person name="Corbett M."/>
            <person name="Quatrini R."/>
            <person name="Holmes D.S."/>
            <person name="Watkin E."/>
        </authorList>
    </citation>
    <scope>NUCLEOTIDE SEQUENCE [LARGE SCALE GENOMIC DNA]</scope>
    <source>
        <strain evidence="9 10">DSM 5130</strain>
    </source>
</reference>
<dbReference type="PANTHER" id="PTHR30269:SF37">
    <property type="entry name" value="MEMBRANE TRANSPORTER PROTEIN"/>
    <property type="match status" value="1"/>
</dbReference>
<dbReference type="Pfam" id="PF01925">
    <property type="entry name" value="TauE"/>
    <property type="match status" value="1"/>
</dbReference>
<dbReference type="AlphaFoldDB" id="A0A1A6C3J5"/>
<name>A0A1A6C3J5_9GAMM</name>